<organism evidence="2 3">
    <name type="scientific">Bimuria novae-zelandiae CBS 107.79</name>
    <dbReference type="NCBI Taxonomy" id="1447943"/>
    <lineage>
        <taxon>Eukaryota</taxon>
        <taxon>Fungi</taxon>
        <taxon>Dikarya</taxon>
        <taxon>Ascomycota</taxon>
        <taxon>Pezizomycotina</taxon>
        <taxon>Dothideomycetes</taxon>
        <taxon>Pleosporomycetidae</taxon>
        <taxon>Pleosporales</taxon>
        <taxon>Massarineae</taxon>
        <taxon>Didymosphaeriaceae</taxon>
        <taxon>Bimuria</taxon>
    </lineage>
</organism>
<sequence length="255" mass="28587">MNFQERLAENGRCSYMTREGKVLAWVGVVLNEKAKAEAEWYPGVEGLAEDLVEYSNTQWVKQIDLDAALRVDSQYPGGLYEELPFVHFENPRKDTFIYVIDHGVNLTVFNSPLVDDPPMSHGTNVASKAAGRKHGLAKEATVISVKLHQDFPGEFYDALILISKNLRRRTERQHQSVVVCSCGCNDGQRDSASQHAPNNERTIYAPGLNVLCQSKHDLKSVQSTGTSIVGRGKRVRYSHDLERRHGGSSSKRYLQ</sequence>
<dbReference type="OrthoDB" id="1896086at2759"/>
<gene>
    <name evidence="2" type="ORF">BU23DRAFT_598470</name>
</gene>
<dbReference type="GO" id="GO:0006508">
    <property type="term" value="P:proteolysis"/>
    <property type="evidence" value="ECO:0007669"/>
    <property type="project" value="InterPro"/>
</dbReference>
<dbReference type="AlphaFoldDB" id="A0A6A5VDJ9"/>
<dbReference type="Gene3D" id="3.40.50.200">
    <property type="entry name" value="Peptidase S8/S53 domain"/>
    <property type="match status" value="1"/>
</dbReference>
<reference evidence="2" key="1">
    <citation type="journal article" date="2020" name="Stud. Mycol.">
        <title>101 Dothideomycetes genomes: a test case for predicting lifestyles and emergence of pathogens.</title>
        <authorList>
            <person name="Haridas S."/>
            <person name="Albert R."/>
            <person name="Binder M."/>
            <person name="Bloem J."/>
            <person name="Labutti K."/>
            <person name="Salamov A."/>
            <person name="Andreopoulos B."/>
            <person name="Baker S."/>
            <person name="Barry K."/>
            <person name="Bills G."/>
            <person name="Bluhm B."/>
            <person name="Cannon C."/>
            <person name="Castanera R."/>
            <person name="Culley D."/>
            <person name="Daum C."/>
            <person name="Ezra D."/>
            <person name="Gonzalez J."/>
            <person name="Henrissat B."/>
            <person name="Kuo A."/>
            <person name="Liang C."/>
            <person name="Lipzen A."/>
            <person name="Lutzoni F."/>
            <person name="Magnuson J."/>
            <person name="Mondo S."/>
            <person name="Nolan M."/>
            <person name="Ohm R."/>
            <person name="Pangilinan J."/>
            <person name="Park H.-J."/>
            <person name="Ramirez L."/>
            <person name="Alfaro M."/>
            <person name="Sun H."/>
            <person name="Tritt A."/>
            <person name="Yoshinaga Y."/>
            <person name="Zwiers L.-H."/>
            <person name="Turgeon B."/>
            <person name="Goodwin S."/>
            <person name="Spatafora J."/>
            <person name="Crous P."/>
            <person name="Grigoriev I."/>
        </authorList>
    </citation>
    <scope>NUCLEOTIDE SEQUENCE</scope>
    <source>
        <strain evidence="2">CBS 107.79</strain>
    </source>
</reference>
<evidence type="ECO:0008006" key="4">
    <source>
        <dbReference type="Google" id="ProtNLM"/>
    </source>
</evidence>
<evidence type="ECO:0000313" key="2">
    <source>
        <dbReference type="EMBL" id="KAF1974439.1"/>
    </source>
</evidence>
<dbReference type="InterPro" id="IPR022398">
    <property type="entry name" value="Peptidase_S8_His-AS"/>
</dbReference>
<evidence type="ECO:0000313" key="3">
    <source>
        <dbReference type="Proteomes" id="UP000800036"/>
    </source>
</evidence>
<dbReference type="SUPFAM" id="SSF52743">
    <property type="entry name" value="Subtilisin-like"/>
    <property type="match status" value="1"/>
</dbReference>
<dbReference type="Proteomes" id="UP000800036">
    <property type="component" value="Unassembled WGS sequence"/>
</dbReference>
<name>A0A6A5VDJ9_9PLEO</name>
<accession>A0A6A5VDJ9</accession>
<dbReference type="EMBL" id="ML976675">
    <property type="protein sequence ID" value="KAF1974439.1"/>
    <property type="molecule type" value="Genomic_DNA"/>
</dbReference>
<dbReference type="PROSITE" id="PS00137">
    <property type="entry name" value="SUBTILASE_HIS"/>
    <property type="match status" value="1"/>
</dbReference>
<proteinExistence type="predicted"/>
<dbReference type="GO" id="GO:0004252">
    <property type="term" value="F:serine-type endopeptidase activity"/>
    <property type="evidence" value="ECO:0007669"/>
    <property type="project" value="InterPro"/>
</dbReference>
<protein>
    <recommendedName>
        <fullName evidence="4">Peptidase S8/S53 domain-containing protein</fullName>
    </recommendedName>
</protein>
<evidence type="ECO:0000256" key="1">
    <source>
        <dbReference type="SAM" id="MobiDB-lite"/>
    </source>
</evidence>
<dbReference type="InterPro" id="IPR036852">
    <property type="entry name" value="Peptidase_S8/S53_dom_sf"/>
</dbReference>
<feature type="region of interest" description="Disordered" evidence="1">
    <location>
        <begin position="222"/>
        <end position="255"/>
    </location>
</feature>
<keyword evidence="3" id="KW-1185">Reference proteome</keyword>